<dbReference type="AlphaFoldDB" id="A0A1G7M248"/>
<keyword evidence="1" id="KW-0812">Transmembrane</keyword>
<keyword evidence="1" id="KW-0472">Membrane</keyword>
<feature type="transmembrane region" description="Helical" evidence="1">
    <location>
        <begin position="135"/>
        <end position="162"/>
    </location>
</feature>
<accession>A0A1G7M248</accession>
<sequence>MSEPAWSPSSPIDALAQFIGVPFQRQTYRNLAYLLLAFPLGIAYFTVITTGLSTGLSLVVTLLGVPIIVGTLAVTLGIGSFEARLAGWLLNVDVDRSAPDVELAFGSVDEVIETTKRVVKTPATWTGLLLVGLKFVFGVVAFTAVVTAGAMSVTLLSLPIFYDAAGVTYTVGPYVVDTLAEAVVGAGCGVVLLLVSLHVLNGLARFGGFLTNALLGGSTTAVTGDSDV</sequence>
<evidence type="ECO:0000256" key="1">
    <source>
        <dbReference type="SAM" id="Phobius"/>
    </source>
</evidence>
<evidence type="ECO:0000313" key="3">
    <source>
        <dbReference type="EMBL" id="SDF55704.1"/>
    </source>
</evidence>
<reference evidence="3 4" key="1">
    <citation type="submission" date="2016-10" db="EMBL/GenBank/DDBJ databases">
        <authorList>
            <person name="Varghese N."/>
            <person name="Submissions S."/>
        </authorList>
    </citation>
    <scope>NUCLEOTIDE SEQUENCE [LARGE SCALE GENOMIC DNA]</scope>
    <source>
        <strain evidence="3 4">CGMCC 1.3527</strain>
    </source>
</reference>
<feature type="transmembrane region" description="Helical" evidence="1">
    <location>
        <begin position="182"/>
        <end position="200"/>
    </location>
</feature>
<gene>
    <name evidence="3" type="ORF">SAMN04488067_105186</name>
</gene>
<feature type="transmembrane region" description="Helical" evidence="1">
    <location>
        <begin position="58"/>
        <end position="81"/>
    </location>
</feature>
<keyword evidence="4" id="KW-1185">Reference proteome</keyword>
<name>A0A1G7M248_9EURY</name>
<dbReference type="RefSeq" id="WP_188128028.1">
    <property type="nucleotide sequence ID" value="NZ_FNBO01000005.1"/>
</dbReference>
<organism evidence="3 4">
    <name type="scientific">Halorubrum xinjiangense</name>
    <dbReference type="NCBI Taxonomy" id="261291"/>
    <lineage>
        <taxon>Archaea</taxon>
        <taxon>Methanobacteriati</taxon>
        <taxon>Methanobacteriota</taxon>
        <taxon>Stenosarchaea group</taxon>
        <taxon>Halobacteria</taxon>
        <taxon>Halobacteriales</taxon>
        <taxon>Haloferacaceae</taxon>
        <taxon>Halorubrum</taxon>
    </lineage>
</organism>
<proteinExistence type="predicted"/>
<dbReference type="Proteomes" id="UP000324020">
    <property type="component" value="Unassembled WGS sequence"/>
</dbReference>
<protein>
    <submittedName>
        <fullName evidence="3">Sensor</fullName>
    </submittedName>
</protein>
<feature type="domain" description="Putative sensor" evidence="2">
    <location>
        <begin position="33"/>
        <end position="215"/>
    </location>
</feature>
<keyword evidence="1" id="KW-1133">Transmembrane helix</keyword>
<evidence type="ECO:0000313" key="4">
    <source>
        <dbReference type="Proteomes" id="UP000324020"/>
    </source>
</evidence>
<evidence type="ECO:0000259" key="2">
    <source>
        <dbReference type="Pfam" id="PF13796"/>
    </source>
</evidence>
<dbReference type="EMBL" id="FNBO01000005">
    <property type="protein sequence ID" value="SDF55704.1"/>
    <property type="molecule type" value="Genomic_DNA"/>
</dbReference>
<dbReference type="OrthoDB" id="253413at2157"/>
<dbReference type="InterPro" id="IPR025828">
    <property type="entry name" value="Put_sensor_dom"/>
</dbReference>
<dbReference type="Pfam" id="PF13796">
    <property type="entry name" value="Sensor"/>
    <property type="match status" value="1"/>
</dbReference>
<feature type="transmembrane region" description="Helical" evidence="1">
    <location>
        <begin position="31"/>
        <end position="52"/>
    </location>
</feature>